<organism evidence="12">
    <name type="scientific">Guillardia theta (strain CCMP2712)</name>
    <name type="common">Cryptophyte</name>
    <dbReference type="NCBI Taxonomy" id="905079"/>
    <lineage>
        <taxon>Eukaryota</taxon>
        <taxon>Cryptophyceae</taxon>
        <taxon>Pyrenomonadales</taxon>
        <taxon>Geminigeraceae</taxon>
        <taxon>Guillardia</taxon>
    </lineage>
</organism>
<feature type="region of interest" description="Disordered" evidence="9">
    <location>
        <begin position="1"/>
        <end position="189"/>
    </location>
</feature>
<reference evidence="13" key="3">
    <citation type="submission" date="2015-06" db="UniProtKB">
        <authorList>
            <consortium name="EnsemblProtists"/>
        </authorList>
    </citation>
    <scope>IDENTIFICATION</scope>
</reference>
<keyword evidence="3" id="KW-0547">Nucleotide-binding</keyword>
<feature type="domain" description="DNA mismatch repair protein MutS connector" evidence="11">
    <location>
        <begin position="403"/>
        <end position="513"/>
    </location>
</feature>
<name>L1I9F9_GUITC</name>
<keyword evidence="14" id="KW-1185">Reference proteome</keyword>
<dbReference type="FunFam" id="3.40.1170.10:FF:000004">
    <property type="entry name" value="DNA mismatch repair protein"/>
    <property type="match status" value="1"/>
</dbReference>
<dbReference type="AlphaFoldDB" id="L1I9F9"/>
<reference evidence="12 14" key="1">
    <citation type="journal article" date="2012" name="Nature">
        <title>Algal genomes reveal evolutionary mosaicism and the fate of nucleomorphs.</title>
        <authorList>
            <consortium name="DOE Joint Genome Institute"/>
            <person name="Curtis B.A."/>
            <person name="Tanifuji G."/>
            <person name="Burki F."/>
            <person name="Gruber A."/>
            <person name="Irimia M."/>
            <person name="Maruyama S."/>
            <person name="Arias M.C."/>
            <person name="Ball S.G."/>
            <person name="Gile G.H."/>
            <person name="Hirakawa Y."/>
            <person name="Hopkins J.F."/>
            <person name="Kuo A."/>
            <person name="Rensing S.A."/>
            <person name="Schmutz J."/>
            <person name="Symeonidi A."/>
            <person name="Elias M."/>
            <person name="Eveleigh R.J."/>
            <person name="Herman E.K."/>
            <person name="Klute M.J."/>
            <person name="Nakayama T."/>
            <person name="Obornik M."/>
            <person name="Reyes-Prieto A."/>
            <person name="Armbrust E.V."/>
            <person name="Aves S.J."/>
            <person name="Beiko R.G."/>
            <person name="Coutinho P."/>
            <person name="Dacks J.B."/>
            <person name="Durnford D.G."/>
            <person name="Fast N.M."/>
            <person name="Green B.R."/>
            <person name="Grisdale C.J."/>
            <person name="Hempel F."/>
            <person name="Henrissat B."/>
            <person name="Hoppner M.P."/>
            <person name="Ishida K."/>
            <person name="Kim E."/>
            <person name="Koreny L."/>
            <person name="Kroth P.G."/>
            <person name="Liu Y."/>
            <person name="Malik S.B."/>
            <person name="Maier U.G."/>
            <person name="McRose D."/>
            <person name="Mock T."/>
            <person name="Neilson J.A."/>
            <person name="Onodera N.T."/>
            <person name="Poole A.M."/>
            <person name="Pritham E.J."/>
            <person name="Richards T.A."/>
            <person name="Rocap G."/>
            <person name="Roy S.W."/>
            <person name="Sarai C."/>
            <person name="Schaack S."/>
            <person name="Shirato S."/>
            <person name="Slamovits C.H."/>
            <person name="Spencer D.F."/>
            <person name="Suzuki S."/>
            <person name="Worden A.Z."/>
            <person name="Zauner S."/>
            <person name="Barry K."/>
            <person name="Bell C."/>
            <person name="Bharti A.K."/>
            <person name="Crow J.A."/>
            <person name="Grimwood J."/>
            <person name="Kramer R."/>
            <person name="Lindquist E."/>
            <person name="Lucas S."/>
            <person name="Salamov A."/>
            <person name="McFadden G.I."/>
            <person name="Lane C.E."/>
            <person name="Keeling P.J."/>
            <person name="Gray M.W."/>
            <person name="Grigoriev I.V."/>
            <person name="Archibald J.M."/>
        </authorList>
    </citation>
    <scope>NUCLEOTIDE SEQUENCE</scope>
    <source>
        <strain evidence="12 14">CCMP2712</strain>
    </source>
</reference>
<evidence type="ECO:0000256" key="8">
    <source>
        <dbReference type="ARBA" id="ARBA00073774"/>
    </source>
</evidence>
<dbReference type="SUPFAM" id="SSF53150">
    <property type="entry name" value="DNA repair protein MutS, domain II"/>
    <property type="match status" value="1"/>
</dbReference>
<evidence type="ECO:0000256" key="5">
    <source>
        <dbReference type="ARBA" id="ARBA00022840"/>
    </source>
</evidence>
<dbReference type="HOGENOM" id="CLU_524408_0_0_1"/>
<dbReference type="GeneID" id="17289596"/>
<dbReference type="EnsemblProtists" id="EKX32881">
    <property type="protein sequence ID" value="EKX32881"/>
    <property type="gene ID" value="GUITHDRAFT_148329"/>
</dbReference>
<gene>
    <name evidence="12" type="ORF">GUITHDRAFT_148329</name>
</gene>
<dbReference type="PANTHER" id="PTHR11361:SF122">
    <property type="entry name" value="DNA MISMATCH REPAIR PROTEIN MSH3"/>
    <property type="match status" value="1"/>
</dbReference>
<evidence type="ECO:0000313" key="12">
    <source>
        <dbReference type="EMBL" id="EKX32881.1"/>
    </source>
</evidence>
<dbReference type="KEGG" id="gtt:GUITHDRAFT_148329"/>
<dbReference type="InterPro" id="IPR007695">
    <property type="entry name" value="DNA_mismatch_repair_MutS-lik_N"/>
</dbReference>
<dbReference type="Pfam" id="PF05188">
    <property type="entry name" value="MutS_II"/>
    <property type="match status" value="1"/>
</dbReference>
<keyword evidence="4" id="KW-0227">DNA damage</keyword>
<dbReference type="GO" id="GO:0140664">
    <property type="term" value="F:ATP-dependent DNA damage sensor activity"/>
    <property type="evidence" value="ECO:0007669"/>
    <property type="project" value="InterPro"/>
</dbReference>
<protein>
    <recommendedName>
        <fullName evidence="2 8">DNA mismatch repair protein MSH3</fullName>
    </recommendedName>
    <alternativeName>
        <fullName evidence="2 8">DNA mismatch repair protein MSH3</fullName>
    </alternativeName>
</protein>
<dbReference type="EMBL" id="JH993167">
    <property type="protein sequence ID" value="EKX32881.1"/>
    <property type="molecule type" value="Genomic_DNA"/>
</dbReference>
<dbReference type="Gene3D" id="3.40.1170.10">
    <property type="entry name" value="DNA repair protein MutS, domain I"/>
    <property type="match status" value="1"/>
</dbReference>
<dbReference type="SUPFAM" id="SSF55271">
    <property type="entry name" value="DNA repair protein MutS, domain I"/>
    <property type="match status" value="1"/>
</dbReference>
<dbReference type="PANTHER" id="PTHR11361">
    <property type="entry name" value="DNA MISMATCH REPAIR PROTEIN MUTS FAMILY MEMBER"/>
    <property type="match status" value="1"/>
</dbReference>
<evidence type="ECO:0000256" key="1">
    <source>
        <dbReference type="ARBA" id="ARBA00007094"/>
    </source>
</evidence>
<keyword evidence="7" id="KW-0234">DNA repair</keyword>
<feature type="compositionally biased region" description="Acidic residues" evidence="9">
    <location>
        <begin position="107"/>
        <end position="117"/>
    </location>
</feature>
<evidence type="ECO:0000256" key="9">
    <source>
        <dbReference type="SAM" id="MobiDB-lite"/>
    </source>
</evidence>
<evidence type="ECO:0000256" key="6">
    <source>
        <dbReference type="ARBA" id="ARBA00023125"/>
    </source>
</evidence>
<evidence type="ECO:0000256" key="3">
    <source>
        <dbReference type="ARBA" id="ARBA00022741"/>
    </source>
</evidence>
<dbReference type="GO" id="GO:0030983">
    <property type="term" value="F:mismatched DNA binding"/>
    <property type="evidence" value="ECO:0007669"/>
    <property type="project" value="InterPro"/>
</dbReference>
<evidence type="ECO:0000256" key="2">
    <source>
        <dbReference type="ARBA" id="ARBA00022151"/>
    </source>
</evidence>
<dbReference type="GO" id="GO:0006298">
    <property type="term" value="P:mismatch repair"/>
    <property type="evidence" value="ECO:0007669"/>
    <property type="project" value="InterPro"/>
</dbReference>
<feature type="domain" description="DNA mismatch repair protein MutS-like N-terminal" evidence="10">
    <location>
        <begin position="270"/>
        <end position="383"/>
    </location>
</feature>
<dbReference type="Proteomes" id="UP000011087">
    <property type="component" value="Unassembled WGS sequence"/>
</dbReference>
<feature type="compositionally biased region" description="Low complexity" evidence="9">
    <location>
        <begin position="1"/>
        <end position="15"/>
    </location>
</feature>
<sequence length="520" mass="58676">MKSAKKSSQTQSKLSHFFKVANNAGADKEEGQERRTLFSHAGKHQSQDAPAKQRCEEEKEIGDPSGGDGRDVALPASGRKREHEQAERGSGGRSLRRRVRRSLKESSEEEEEEEEEERIVSHVVASDSDSDEGKKSSSHTTPAKCEMNVDVFDCTPAMKKKEEEEEEEEKKKERKGAKGKGEKGERRGFTPFKRKLESVVEEDKVEVKTAASLTDKEAKKRHEQFVKKVSLFKERLDREEKKEVTDSQSSFQSVDLVPTDLTYPKGAKLTPFEEQVVEIKKKHPDVVLLVECGYKFRFLGRDAEIASKVLHIFHHIDHNFLTASIPTFRLQVHIRRLVEAGYKVGVVRQMETAAIKAADAKRRNSNFRRELCELFTKSTMMVEDVEIVGHSFSPSSSSSSSVYLMCVYEQEGGGEEEADVGIVCIDTSSGDIVYDSFKDDRTRSELESRLCHLQPKEMVLPENLSVNSMKLIKRHVGGRQKSSTRVEIISPNLFKQAAAHRAISSFFDKNDGDEGRSDDD</sequence>
<accession>L1I9F9</accession>
<proteinExistence type="inferred from homology"/>
<comment type="similarity">
    <text evidence="1">Belongs to the DNA mismatch repair MutS family. MSH3 subfamily.</text>
</comment>
<dbReference type="GO" id="GO:0005634">
    <property type="term" value="C:nucleus"/>
    <property type="evidence" value="ECO:0007669"/>
    <property type="project" value="TreeGrafter"/>
</dbReference>
<dbReference type="Gene3D" id="3.30.420.110">
    <property type="entry name" value="MutS, connector domain"/>
    <property type="match status" value="1"/>
</dbReference>
<evidence type="ECO:0000259" key="11">
    <source>
        <dbReference type="Pfam" id="PF05188"/>
    </source>
</evidence>
<dbReference type="InterPro" id="IPR007860">
    <property type="entry name" value="DNA_mmatch_repair_MutS_con_dom"/>
</dbReference>
<evidence type="ECO:0000256" key="4">
    <source>
        <dbReference type="ARBA" id="ARBA00022763"/>
    </source>
</evidence>
<dbReference type="Pfam" id="PF01624">
    <property type="entry name" value="MutS_I"/>
    <property type="match status" value="1"/>
</dbReference>
<dbReference type="InterPro" id="IPR036678">
    <property type="entry name" value="MutS_con_dom_sf"/>
</dbReference>
<dbReference type="OMA" id="VIEDSAW"/>
<feature type="non-terminal residue" evidence="12">
    <location>
        <position position="520"/>
    </location>
</feature>
<dbReference type="STRING" id="905079.L1I9F9"/>
<dbReference type="PaxDb" id="55529-EKX32881"/>
<evidence type="ECO:0000259" key="10">
    <source>
        <dbReference type="Pfam" id="PF01624"/>
    </source>
</evidence>
<dbReference type="InterPro" id="IPR016151">
    <property type="entry name" value="DNA_mismatch_repair_MutS_N"/>
</dbReference>
<evidence type="ECO:0000313" key="13">
    <source>
        <dbReference type="EnsemblProtists" id="EKX32881"/>
    </source>
</evidence>
<keyword evidence="5" id="KW-0067">ATP-binding</keyword>
<dbReference type="RefSeq" id="XP_005819861.1">
    <property type="nucleotide sequence ID" value="XM_005819804.1"/>
</dbReference>
<reference evidence="14" key="2">
    <citation type="submission" date="2012-11" db="EMBL/GenBank/DDBJ databases">
        <authorList>
            <person name="Kuo A."/>
            <person name="Curtis B.A."/>
            <person name="Tanifuji G."/>
            <person name="Burki F."/>
            <person name="Gruber A."/>
            <person name="Irimia M."/>
            <person name="Maruyama S."/>
            <person name="Arias M.C."/>
            <person name="Ball S.G."/>
            <person name="Gile G.H."/>
            <person name="Hirakawa Y."/>
            <person name="Hopkins J.F."/>
            <person name="Rensing S.A."/>
            <person name="Schmutz J."/>
            <person name="Symeonidi A."/>
            <person name="Elias M."/>
            <person name="Eveleigh R.J."/>
            <person name="Herman E.K."/>
            <person name="Klute M.J."/>
            <person name="Nakayama T."/>
            <person name="Obornik M."/>
            <person name="Reyes-Prieto A."/>
            <person name="Armbrust E.V."/>
            <person name="Aves S.J."/>
            <person name="Beiko R.G."/>
            <person name="Coutinho P."/>
            <person name="Dacks J.B."/>
            <person name="Durnford D.G."/>
            <person name="Fast N.M."/>
            <person name="Green B.R."/>
            <person name="Grisdale C."/>
            <person name="Hempe F."/>
            <person name="Henrissat B."/>
            <person name="Hoppner M.P."/>
            <person name="Ishida K.-I."/>
            <person name="Kim E."/>
            <person name="Koreny L."/>
            <person name="Kroth P.G."/>
            <person name="Liu Y."/>
            <person name="Malik S.-B."/>
            <person name="Maier U.G."/>
            <person name="McRose D."/>
            <person name="Mock T."/>
            <person name="Neilson J.A."/>
            <person name="Onodera N.T."/>
            <person name="Poole A.M."/>
            <person name="Pritham E.J."/>
            <person name="Richards T.A."/>
            <person name="Rocap G."/>
            <person name="Roy S.W."/>
            <person name="Sarai C."/>
            <person name="Schaack S."/>
            <person name="Shirato S."/>
            <person name="Slamovits C.H."/>
            <person name="Spencer D.F."/>
            <person name="Suzuki S."/>
            <person name="Worden A.Z."/>
            <person name="Zauner S."/>
            <person name="Barry K."/>
            <person name="Bell C."/>
            <person name="Bharti A.K."/>
            <person name="Crow J.A."/>
            <person name="Grimwood J."/>
            <person name="Kramer R."/>
            <person name="Lindquist E."/>
            <person name="Lucas S."/>
            <person name="Salamov A."/>
            <person name="McFadden G.I."/>
            <person name="Lane C.E."/>
            <person name="Keeling P.J."/>
            <person name="Gray M.W."/>
            <person name="Grigoriev I.V."/>
            <person name="Archibald J.M."/>
        </authorList>
    </citation>
    <scope>NUCLEOTIDE SEQUENCE</scope>
    <source>
        <strain evidence="14">CCMP2712</strain>
    </source>
</reference>
<evidence type="ECO:0000256" key="7">
    <source>
        <dbReference type="ARBA" id="ARBA00023204"/>
    </source>
</evidence>
<dbReference type="OrthoDB" id="121051at2759"/>
<dbReference type="GO" id="GO:0006312">
    <property type="term" value="P:mitotic recombination"/>
    <property type="evidence" value="ECO:0007669"/>
    <property type="project" value="TreeGrafter"/>
</dbReference>
<feature type="compositionally biased region" description="Basic and acidic residues" evidence="9">
    <location>
        <begin position="26"/>
        <end position="36"/>
    </location>
</feature>
<dbReference type="eggNOG" id="KOG0218">
    <property type="taxonomic scope" value="Eukaryota"/>
</dbReference>
<feature type="compositionally biased region" description="Basic and acidic residues" evidence="9">
    <location>
        <begin position="179"/>
        <end position="189"/>
    </location>
</feature>
<evidence type="ECO:0000313" key="14">
    <source>
        <dbReference type="Proteomes" id="UP000011087"/>
    </source>
</evidence>
<keyword evidence="6" id="KW-0238">DNA-binding</keyword>
<dbReference type="GO" id="GO:0005524">
    <property type="term" value="F:ATP binding"/>
    <property type="evidence" value="ECO:0007669"/>
    <property type="project" value="UniProtKB-KW"/>
</dbReference>
<dbReference type="InterPro" id="IPR045076">
    <property type="entry name" value="MutS"/>
</dbReference>